<proteinExistence type="predicted"/>
<evidence type="ECO:0000313" key="1">
    <source>
        <dbReference type="EMBL" id="GBR76779.1"/>
    </source>
</evidence>
<sequence length="64" mass="7403">MQIEISTTAIFDKWFDNLKDTRTRTVIRANIARMQDGNLGEMRSVGQGVFEKKIHYAQDIDCIL</sequence>
<dbReference type="Proteomes" id="UP000275925">
    <property type="component" value="Unassembled WGS sequence"/>
</dbReference>
<evidence type="ECO:0000313" key="2">
    <source>
        <dbReference type="Proteomes" id="UP000275925"/>
    </source>
</evidence>
<comment type="caution">
    <text evidence="1">The sequence shown here is derived from an EMBL/GenBank/DDBJ whole genome shotgun (WGS) entry which is preliminary data.</text>
</comment>
<keyword evidence="2" id="KW-1185">Reference proteome</keyword>
<gene>
    <name evidence="1" type="ORF">NO2_1273</name>
</gene>
<dbReference type="AlphaFoldDB" id="A0A388TIL2"/>
<dbReference type="EMBL" id="BGZO01000048">
    <property type="protein sequence ID" value="GBR76779.1"/>
    <property type="molecule type" value="Genomic_DNA"/>
</dbReference>
<evidence type="ECO:0008006" key="3">
    <source>
        <dbReference type="Google" id="ProtNLM"/>
    </source>
</evidence>
<protein>
    <recommendedName>
        <fullName evidence="3">Addiction module killer protein</fullName>
    </recommendedName>
</protein>
<organism evidence="1 2">
    <name type="scientific">Candidatus Termititenax persephonae</name>
    <dbReference type="NCBI Taxonomy" id="2218525"/>
    <lineage>
        <taxon>Bacteria</taxon>
        <taxon>Bacillati</taxon>
        <taxon>Candidatus Margulisiibacteriota</taxon>
        <taxon>Candidatus Termititenacia</taxon>
        <taxon>Candidatus Termititenacales</taxon>
        <taxon>Candidatus Termititenacaceae</taxon>
        <taxon>Candidatus Termititenax</taxon>
    </lineage>
</organism>
<name>A0A388TIL2_9BACT</name>
<accession>A0A388TIL2</accession>
<reference evidence="1 2" key="1">
    <citation type="journal article" date="2019" name="ISME J.">
        <title>Genome analyses of uncultured TG2/ZB3 bacteria in 'Margulisbacteria' specifically attached to ectosymbiotic spirochetes of protists in the termite gut.</title>
        <authorList>
            <person name="Utami Y.D."/>
            <person name="Kuwahara H."/>
            <person name="Igai K."/>
            <person name="Murakami T."/>
            <person name="Sugaya K."/>
            <person name="Morikawa T."/>
            <person name="Nagura Y."/>
            <person name="Yuki M."/>
            <person name="Deevong P."/>
            <person name="Inoue T."/>
            <person name="Kihara K."/>
            <person name="Lo N."/>
            <person name="Yamada A."/>
            <person name="Ohkuma M."/>
            <person name="Hongoh Y."/>
        </authorList>
    </citation>
    <scope>NUCLEOTIDE SEQUENCE [LARGE SCALE GENOMIC DNA]</scope>
    <source>
        <strain evidence="1">NkOx7-02</strain>
    </source>
</reference>